<comment type="caution">
    <text evidence="2">The sequence shown here is derived from an EMBL/GenBank/DDBJ whole genome shotgun (WGS) entry which is preliminary data.</text>
</comment>
<accession>A0ABV6GQC8</accession>
<organism evidence="2 3">
    <name type="scientific">Geobacillus jurassicus</name>
    <dbReference type="NCBI Taxonomy" id="235932"/>
    <lineage>
        <taxon>Bacteria</taxon>
        <taxon>Bacillati</taxon>
        <taxon>Bacillota</taxon>
        <taxon>Bacilli</taxon>
        <taxon>Bacillales</taxon>
        <taxon>Anoxybacillaceae</taxon>
        <taxon>Geobacillus</taxon>
    </lineage>
</organism>
<name>A0ABV6GQC8_9BACL</name>
<feature type="transmembrane region" description="Helical" evidence="1">
    <location>
        <begin position="7"/>
        <end position="27"/>
    </location>
</feature>
<dbReference type="RefSeq" id="WP_066227620.1">
    <property type="nucleotide sequence ID" value="NZ_JBHLVN010000001.1"/>
</dbReference>
<keyword evidence="1" id="KW-1133">Transmembrane helix</keyword>
<keyword evidence="1" id="KW-0472">Membrane</keyword>
<dbReference type="Proteomes" id="UP001589785">
    <property type="component" value="Unassembled WGS sequence"/>
</dbReference>
<dbReference type="Pfam" id="PF10112">
    <property type="entry name" value="Halogen_Hydrol"/>
    <property type="match status" value="1"/>
</dbReference>
<keyword evidence="3" id="KW-1185">Reference proteome</keyword>
<dbReference type="EMBL" id="JBHLVN010000001">
    <property type="protein sequence ID" value="MFC0295892.1"/>
    <property type="molecule type" value="Genomic_DNA"/>
</dbReference>
<evidence type="ECO:0000313" key="2">
    <source>
        <dbReference type="EMBL" id="MFC0295892.1"/>
    </source>
</evidence>
<keyword evidence="1" id="KW-0812">Transmembrane</keyword>
<proteinExistence type="predicted"/>
<evidence type="ECO:0000256" key="1">
    <source>
        <dbReference type="SAM" id="Phobius"/>
    </source>
</evidence>
<evidence type="ECO:0000313" key="3">
    <source>
        <dbReference type="Proteomes" id="UP001589785"/>
    </source>
</evidence>
<gene>
    <name evidence="2" type="ORF">ACFFHQ_00075</name>
</gene>
<dbReference type="InterPro" id="IPR018770">
    <property type="entry name" value="ChloroindolylP_hydrolase"/>
</dbReference>
<protein>
    <submittedName>
        <fullName evidence="2">5-bromo-4-chloroindolyl phosphate hydrolysis family protein</fullName>
    </submittedName>
</protein>
<sequence>MKQLLRTIWRWFVSWNAGVIVAIVVFIAADFRFWPSILSGMGAMWGVSAIMKRRHHRLPADASAEELAYVRSQLGEARALWKRLRRARYRLRSVAMWQAISRLSTVVDRMIRAIEQQPHRLRLAQPFLLNEWPTAVEMVEKYAYLSQQPVQSADMAKALRETEKVLGELTSAAERQLLEVLSNDVWSLQTEAKLLRQSLQQADGLRLPLSKKGE</sequence>
<reference evidence="2 3" key="1">
    <citation type="submission" date="2024-09" db="EMBL/GenBank/DDBJ databases">
        <authorList>
            <person name="Sun Q."/>
            <person name="Mori K."/>
        </authorList>
    </citation>
    <scope>NUCLEOTIDE SEQUENCE [LARGE SCALE GENOMIC DNA]</scope>
    <source>
        <strain evidence="2 3">CCM 7224</strain>
    </source>
</reference>